<dbReference type="Proteomes" id="UP001246372">
    <property type="component" value="Unassembled WGS sequence"/>
</dbReference>
<reference evidence="2" key="1">
    <citation type="submission" date="2023-09" db="EMBL/GenBank/DDBJ databases">
        <title>Paucibacter sp. APW11 Genome sequencing and assembly.</title>
        <authorList>
            <person name="Kim I."/>
        </authorList>
    </citation>
    <scope>NUCLEOTIDE SEQUENCE</scope>
    <source>
        <strain evidence="2">APW11</strain>
    </source>
</reference>
<dbReference type="EMBL" id="JAVXZY010000001">
    <property type="protein sequence ID" value="MDT8998177.1"/>
    <property type="molecule type" value="Genomic_DNA"/>
</dbReference>
<dbReference type="RefSeq" id="WP_315648490.1">
    <property type="nucleotide sequence ID" value="NZ_JAVXZY010000001.1"/>
</dbReference>
<keyword evidence="3" id="KW-1185">Reference proteome</keyword>
<gene>
    <name evidence="2" type="ORF">RQP53_02685</name>
</gene>
<organism evidence="2 3">
    <name type="scientific">Roseateles aquae</name>
    <dbReference type="NCBI Taxonomy" id="3077235"/>
    <lineage>
        <taxon>Bacteria</taxon>
        <taxon>Pseudomonadati</taxon>
        <taxon>Pseudomonadota</taxon>
        <taxon>Betaproteobacteria</taxon>
        <taxon>Burkholderiales</taxon>
        <taxon>Sphaerotilaceae</taxon>
        <taxon>Roseateles</taxon>
    </lineage>
</organism>
<evidence type="ECO:0000313" key="3">
    <source>
        <dbReference type="Proteomes" id="UP001246372"/>
    </source>
</evidence>
<dbReference type="InterPro" id="IPR001920">
    <property type="entry name" value="Asp/Glu_race"/>
</dbReference>
<name>A0ABU3P6I5_9BURK</name>
<evidence type="ECO:0000256" key="1">
    <source>
        <dbReference type="ARBA" id="ARBA00023235"/>
    </source>
</evidence>
<proteinExistence type="predicted"/>
<dbReference type="Pfam" id="PF01177">
    <property type="entry name" value="Asp_Glu_race"/>
    <property type="match status" value="1"/>
</dbReference>
<keyword evidence="1" id="KW-0413">Isomerase</keyword>
<accession>A0ABU3P6I5</accession>
<dbReference type="InterPro" id="IPR015942">
    <property type="entry name" value="Asp/Glu/hydantoin_racemase"/>
</dbReference>
<dbReference type="SUPFAM" id="SSF53681">
    <property type="entry name" value="Aspartate/glutamate racemase"/>
    <property type="match status" value="2"/>
</dbReference>
<dbReference type="PANTHER" id="PTHR21198">
    <property type="entry name" value="GLUTAMATE RACEMASE"/>
    <property type="match status" value="1"/>
</dbReference>
<comment type="caution">
    <text evidence="2">The sequence shown here is derived from an EMBL/GenBank/DDBJ whole genome shotgun (WGS) entry which is preliminary data.</text>
</comment>
<protein>
    <submittedName>
        <fullName evidence="2">Aspartate/glutamate racemase family protein</fullName>
    </submittedName>
</protein>
<dbReference type="Gene3D" id="3.40.50.1860">
    <property type="match status" value="2"/>
</dbReference>
<evidence type="ECO:0000313" key="2">
    <source>
        <dbReference type="EMBL" id="MDT8998177.1"/>
    </source>
</evidence>
<sequence length="256" mass="27681">MKKIGMVGGVAWPSTVEFYQAICRMSQRWHEAEAAAGRAFVGPAPMPEFSIESVNVNHSFSLRGQPGDEASWQRYDAYFNAALRRLQSAGADFALIASNTPHNRFEAITAGLTMPVLSIFETVSAACVKAGLSDVLILGTRPTLESDAFSAVLARHGVRGHKPPREADREALYRLIMGLYAERSGEAAALMSEIAERSFAELGIAAGPQRAVSLSCTELPLAFPSLQHLAQFESQGLRWLNTTKVHAQAAFAACLD</sequence>
<dbReference type="PANTHER" id="PTHR21198:SF7">
    <property type="entry name" value="ASPARTATE-GLUTAMATE RACEMASE FAMILY"/>
    <property type="match status" value="1"/>
</dbReference>